<evidence type="ECO:0000256" key="4">
    <source>
        <dbReference type="SAM" id="MobiDB-lite"/>
    </source>
</evidence>
<accession>A0AAD9VJM5</accession>
<organism evidence="6 7">
    <name type="scientific">Odynerus spinipes</name>
    <dbReference type="NCBI Taxonomy" id="1348599"/>
    <lineage>
        <taxon>Eukaryota</taxon>
        <taxon>Metazoa</taxon>
        <taxon>Ecdysozoa</taxon>
        <taxon>Arthropoda</taxon>
        <taxon>Hexapoda</taxon>
        <taxon>Insecta</taxon>
        <taxon>Pterygota</taxon>
        <taxon>Neoptera</taxon>
        <taxon>Endopterygota</taxon>
        <taxon>Hymenoptera</taxon>
        <taxon>Apocrita</taxon>
        <taxon>Aculeata</taxon>
        <taxon>Vespoidea</taxon>
        <taxon>Vespidae</taxon>
        <taxon>Eumeninae</taxon>
        <taxon>Odynerus</taxon>
    </lineage>
</organism>
<evidence type="ECO:0000313" key="7">
    <source>
        <dbReference type="Proteomes" id="UP001258017"/>
    </source>
</evidence>
<keyword evidence="5" id="KW-1133">Transmembrane helix</keyword>
<reference evidence="6" key="2">
    <citation type="journal article" date="2023" name="Commun. Biol.">
        <title>Intrasexual cuticular hydrocarbon dimorphism in a wasp sheds light on hydrocarbon biosynthesis genes in Hymenoptera.</title>
        <authorList>
            <person name="Moris V.C."/>
            <person name="Podsiadlowski L."/>
            <person name="Martin S."/>
            <person name="Oeyen J.P."/>
            <person name="Donath A."/>
            <person name="Petersen M."/>
            <person name="Wilbrandt J."/>
            <person name="Misof B."/>
            <person name="Liedtke D."/>
            <person name="Thamm M."/>
            <person name="Scheiner R."/>
            <person name="Schmitt T."/>
            <person name="Niehuis O."/>
        </authorList>
    </citation>
    <scope>NUCLEOTIDE SEQUENCE</scope>
    <source>
        <strain evidence="6">GBR_01_08_01A</strain>
    </source>
</reference>
<dbReference type="GO" id="GO:0005179">
    <property type="term" value="F:hormone activity"/>
    <property type="evidence" value="ECO:0007669"/>
    <property type="project" value="InterPro"/>
</dbReference>
<evidence type="ECO:0000256" key="1">
    <source>
        <dbReference type="ARBA" id="ARBA00004613"/>
    </source>
</evidence>
<comment type="caution">
    <text evidence="6">The sequence shown here is derived from an EMBL/GenBank/DDBJ whole genome shotgun (WGS) entry which is preliminary data.</text>
</comment>
<evidence type="ECO:0000256" key="2">
    <source>
        <dbReference type="ARBA" id="ARBA00010022"/>
    </source>
</evidence>
<dbReference type="AlphaFoldDB" id="A0AAD9VJM5"/>
<evidence type="ECO:0000256" key="3">
    <source>
        <dbReference type="ARBA" id="ARBA00022525"/>
    </source>
</evidence>
<dbReference type="Pfam" id="PF00159">
    <property type="entry name" value="Hormone_3"/>
    <property type="match status" value="1"/>
</dbReference>
<feature type="region of interest" description="Disordered" evidence="4">
    <location>
        <begin position="1"/>
        <end position="20"/>
    </location>
</feature>
<keyword evidence="3" id="KW-0964">Secreted</keyword>
<keyword evidence="5" id="KW-0472">Membrane</keyword>
<comment type="similarity">
    <text evidence="2">Belongs to the NPY family.</text>
</comment>
<name>A0AAD9VJM5_9HYME</name>
<protein>
    <recommendedName>
        <fullName evidence="8">Neuropeptide Y</fullName>
    </recommendedName>
</protein>
<dbReference type="GO" id="GO:0005576">
    <property type="term" value="C:extracellular region"/>
    <property type="evidence" value="ECO:0007669"/>
    <property type="project" value="UniProtKB-SubCell"/>
</dbReference>
<keyword evidence="7" id="KW-1185">Reference proteome</keyword>
<evidence type="ECO:0000256" key="5">
    <source>
        <dbReference type="SAM" id="Phobius"/>
    </source>
</evidence>
<dbReference type="PROSITE" id="PS50276">
    <property type="entry name" value="PANCREATIC_HORMONE_2"/>
    <property type="match status" value="1"/>
</dbReference>
<comment type="subcellular location">
    <subcellularLocation>
        <location evidence="1">Secreted</location>
    </subcellularLocation>
</comment>
<keyword evidence="5" id="KW-0812">Transmembrane</keyword>
<gene>
    <name evidence="6" type="ORF">KPH14_007441</name>
</gene>
<dbReference type="EMBL" id="JAIFRP010004408">
    <property type="protein sequence ID" value="KAK2576107.1"/>
    <property type="molecule type" value="Genomic_DNA"/>
</dbReference>
<dbReference type="Proteomes" id="UP001258017">
    <property type="component" value="Unassembled WGS sequence"/>
</dbReference>
<reference evidence="6" key="1">
    <citation type="submission" date="2021-08" db="EMBL/GenBank/DDBJ databases">
        <authorList>
            <person name="Misof B."/>
            <person name="Oliver O."/>
            <person name="Podsiadlowski L."/>
            <person name="Donath A."/>
            <person name="Peters R."/>
            <person name="Mayer C."/>
            <person name="Rust J."/>
            <person name="Gunkel S."/>
            <person name="Lesny P."/>
            <person name="Martin S."/>
            <person name="Oeyen J.P."/>
            <person name="Petersen M."/>
            <person name="Panagiotis P."/>
            <person name="Wilbrandt J."/>
            <person name="Tanja T."/>
        </authorList>
    </citation>
    <scope>NUCLEOTIDE SEQUENCE</scope>
    <source>
        <strain evidence="6">GBR_01_08_01A</strain>
        <tissue evidence="6">Thorax + abdomen</tissue>
    </source>
</reference>
<feature type="compositionally biased region" description="Basic and acidic residues" evidence="4">
    <location>
        <begin position="1"/>
        <end position="11"/>
    </location>
</feature>
<sequence length="194" mass="22932">MIVTPKLEKSPKSASRLGSEKGRVRVQDRFIVRIISLTRQLQSRWNNLIVIPTLHSRQLETPNMKSFILAIFLITIFGIIIIKCEPEPMARPTRPKVFTSPEELRRYLDLVKDYYSLNGKARYGKRGNKSPAVYLDYPWDSLKFILDTQRRFQQQKEEKIKPIKGQVFHDFQIFRNNPPINFNDVLDKYYDDIE</sequence>
<evidence type="ECO:0008006" key="8">
    <source>
        <dbReference type="Google" id="ProtNLM"/>
    </source>
</evidence>
<proteinExistence type="inferred from homology"/>
<feature type="transmembrane region" description="Helical" evidence="5">
    <location>
        <begin position="66"/>
        <end position="84"/>
    </location>
</feature>
<evidence type="ECO:0000313" key="6">
    <source>
        <dbReference type="EMBL" id="KAK2576107.1"/>
    </source>
</evidence>
<dbReference type="InterPro" id="IPR001955">
    <property type="entry name" value="Pancreatic_hormone-like"/>
</dbReference>